<keyword evidence="3 5" id="KW-0732">Signal</keyword>
<evidence type="ECO:0000256" key="2">
    <source>
        <dbReference type="ARBA" id="ARBA00005695"/>
    </source>
</evidence>
<dbReference type="Proteomes" id="UP001524478">
    <property type="component" value="Unassembled WGS sequence"/>
</dbReference>
<sequence>MNKKFLMLVSLLLITAIIFTGCVPKGGDAPKDTGSTPATTDTTPAPTPAEPKILKTNNSSEPGSLDPALAQGTHESWILDHTFEGLMKVDPNLKVVPGMAKEYKISDDNLTYTFTLRDDIKWSNGDPVTAHDFEFAWKRALDPDMASDYAHQLYYIKGGEAYNTGAGSVDDVAVKALDDKTLEVTLEAPTAYFLELTAFYTLYPVNKKVAESNADWAKNANTHVSNGPFTLTEWEHNASIKIRKNENYYDVASVKLDGIDFDIIDDENTAWQKYEGGDYDFLTPLPQAVVAQMKDNNNPELIIGADVATYYYNLNSKVKPFNNAKVRKGLSMTLDRQTIVDKIAQGGQIAAVGVVPFGLPDENGKDYREAVGDLIEYNVEEGKKLFLEGLAEEGMKVEDFKNMVILYNTSEAHKKIAQAAQEMWRVNLGVEIQLENVDFQVKLDREKAGDYHISRAGWIGDYMDPITFIELWQSSSSFNDAKYNNPEYDELVAIAKTSPDAKERFEAMRKAEKIVMEDMPVVPVYFYTQPYAQKPYVTGVYKPLVNYPKLTYADINK</sequence>
<protein>
    <submittedName>
        <fullName evidence="7">Peptide ABC transporter substrate-binding protein</fullName>
    </submittedName>
</protein>
<dbReference type="CDD" id="cd08504">
    <property type="entry name" value="PBP2_OppA"/>
    <property type="match status" value="1"/>
</dbReference>
<evidence type="ECO:0000256" key="1">
    <source>
        <dbReference type="ARBA" id="ARBA00004193"/>
    </source>
</evidence>
<accession>A0ABT1S9H6</accession>
<feature type="signal peptide" evidence="5">
    <location>
        <begin position="1"/>
        <end position="20"/>
    </location>
</feature>
<dbReference type="SUPFAM" id="SSF53850">
    <property type="entry name" value="Periplasmic binding protein-like II"/>
    <property type="match status" value="1"/>
</dbReference>
<comment type="caution">
    <text evidence="7">The sequence shown here is derived from an EMBL/GenBank/DDBJ whole genome shotgun (WGS) entry which is preliminary data.</text>
</comment>
<dbReference type="EMBL" id="JANGAC010000005">
    <property type="protein sequence ID" value="MCQ4923125.1"/>
    <property type="molecule type" value="Genomic_DNA"/>
</dbReference>
<dbReference type="InterPro" id="IPR030678">
    <property type="entry name" value="Peptide/Ni-bd"/>
</dbReference>
<evidence type="ECO:0000259" key="6">
    <source>
        <dbReference type="Pfam" id="PF00496"/>
    </source>
</evidence>
<dbReference type="PIRSF" id="PIRSF002741">
    <property type="entry name" value="MppA"/>
    <property type="match status" value="1"/>
</dbReference>
<dbReference type="Gene3D" id="3.90.76.10">
    <property type="entry name" value="Dipeptide-binding Protein, Domain 1"/>
    <property type="match status" value="1"/>
</dbReference>
<feature type="region of interest" description="Disordered" evidence="4">
    <location>
        <begin position="28"/>
        <end position="67"/>
    </location>
</feature>
<dbReference type="InterPro" id="IPR039424">
    <property type="entry name" value="SBP_5"/>
</dbReference>
<reference evidence="7 8" key="1">
    <citation type="submission" date="2022-06" db="EMBL/GenBank/DDBJ databases">
        <title>Isolation of gut microbiota from human fecal samples.</title>
        <authorList>
            <person name="Pamer E.G."/>
            <person name="Barat B."/>
            <person name="Waligurski E."/>
            <person name="Medina S."/>
            <person name="Paddock L."/>
            <person name="Mostad J."/>
        </authorList>
    </citation>
    <scope>NUCLEOTIDE SEQUENCE [LARGE SCALE GENOMIC DNA]</scope>
    <source>
        <strain evidence="7 8">DFI.7.95</strain>
    </source>
</reference>
<evidence type="ECO:0000256" key="5">
    <source>
        <dbReference type="SAM" id="SignalP"/>
    </source>
</evidence>
<dbReference type="Pfam" id="PF00496">
    <property type="entry name" value="SBP_bac_5"/>
    <property type="match status" value="1"/>
</dbReference>
<evidence type="ECO:0000313" key="7">
    <source>
        <dbReference type="EMBL" id="MCQ4923125.1"/>
    </source>
</evidence>
<dbReference type="InterPro" id="IPR000914">
    <property type="entry name" value="SBP_5_dom"/>
</dbReference>
<dbReference type="RefSeq" id="WP_256311168.1">
    <property type="nucleotide sequence ID" value="NZ_CP172320.1"/>
</dbReference>
<keyword evidence="8" id="KW-1185">Reference proteome</keyword>
<feature type="chain" id="PRO_5047254325" evidence="5">
    <location>
        <begin position="21"/>
        <end position="557"/>
    </location>
</feature>
<evidence type="ECO:0000256" key="3">
    <source>
        <dbReference type="ARBA" id="ARBA00022729"/>
    </source>
</evidence>
<dbReference type="InterPro" id="IPR023765">
    <property type="entry name" value="SBP_5_CS"/>
</dbReference>
<name>A0ABT1S9H6_9FIRM</name>
<dbReference type="PROSITE" id="PS51257">
    <property type="entry name" value="PROKAR_LIPOPROTEIN"/>
    <property type="match status" value="1"/>
</dbReference>
<organism evidence="7 8">
    <name type="scientific">Tissierella carlieri</name>
    <dbReference type="NCBI Taxonomy" id="689904"/>
    <lineage>
        <taxon>Bacteria</taxon>
        <taxon>Bacillati</taxon>
        <taxon>Bacillota</taxon>
        <taxon>Tissierellia</taxon>
        <taxon>Tissierellales</taxon>
        <taxon>Tissierellaceae</taxon>
        <taxon>Tissierella</taxon>
    </lineage>
</organism>
<dbReference type="Gene3D" id="3.10.105.10">
    <property type="entry name" value="Dipeptide-binding Protein, Domain 3"/>
    <property type="match status" value="1"/>
</dbReference>
<feature type="domain" description="Solute-binding protein family 5" evidence="6">
    <location>
        <begin position="94"/>
        <end position="479"/>
    </location>
</feature>
<dbReference type="PANTHER" id="PTHR30290">
    <property type="entry name" value="PERIPLASMIC BINDING COMPONENT OF ABC TRANSPORTER"/>
    <property type="match status" value="1"/>
</dbReference>
<proteinExistence type="inferred from homology"/>
<comment type="similarity">
    <text evidence="2">Belongs to the bacterial solute-binding protein 5 family.</text>
</comment>
<dbReference type="PROSITE" id="PS01040">
    <property type="entry name" value="SBP_BACTERIAL_5"/>
    <property type="match status" value="1"/>
</dbReference>
<dbReference type="Gene3D" id="3.40.190.10">
    <property type="entry name" value="Periplasmic binding protein-like II"/>
    <property type="match status" value="1"/>
</dbReference>
<evidence type="ECO:0000256" key="4">
    <source>
        <dbReference type="SAM" id="MobiDB-lite"/>
    </source>
</evidence>
<evidence type="ECO:0000313" key="8">
    <source>
        <dbReference type="Proteomes" id="UP001524478"/>
    </source>
</evidence>
<gene>
    <name evidence="7" type="ORF">NE686_08525</name>
</gene>
<dbReference type="PANTHER" id="PTHR30290:SF79">
    <property type="entry name" value="DIPEPTIDE-BINDING PROTEIN DPPE"/>
    <property type="match status" value="1"/>
</dbReference>
<comment type="subcellular location">
    <subcellularLocation>
        <location evidence="1">Cell membrane</location>
        <topology evidence="1">Lipid-anchor</topology>
    </subcellularLocation>
</comment>